<dbReference type="Proteomes" id="UP001500213">
    <property type="component" value="Unassembled WGS sequence"/>
</dbReference>
<accession>A0ABP8ASK4</accession>
<comment type="caution">
    <text evidence="1">The sequence shown here is derived from an EMBL/GenBank/DDBJ whole genome shotgun (WGS) entry which is preliminary data.</text>
</comment>
<reference evidence="2" key="1">
    <citation type="journal article" date="2019" name="Int. J. Syst. Evol. Microbiol.">
        <title>The Global Catalogue of Microorganisms (GCM) 10K type strain sequencing project: providing services to taxonomists for standard genome sequencing and annotation.</title>
        <authorList>
            <consortium name="The Broad Institute Genomics Platform"/>
            <consortium name="The Broad Institute Genome Sequencing Center for Infectious Disease"/>
            <person name="Wu L."/>
            <person name="Ma J."/>
        </authorList>
    </citation>
    <scope>NUCLEOTIDE SEQUENCE [LARGE SCALE GENOMIC DNA]</scope>
    <source>
        <strain evidence="2">JCM 17593</strain>
    </source>
</reference>
<proteinExistence type="predicted"/>
<evidence type="ECO:0008006" key="3">
    <source>
        <dbReference type="Google" id="ProtNLM"/>
    </source>
</evidence>
<evidence type="ECO:0000313" key="1">
    <source>
        <dbReference type="EMBL" id="GAA4189520.1"/>
    </source>
</evidence>
<gene>
    <name evidence="1" type="ORF">GCM10022288_17460</name>
</gene>
<evidence type="ECO:0000313" key="2">
    <source>
        <dbReference type="Proteomes" id="UP001500213"/>
    </source>
</evidence>
<sequence>MTKTARRWLRRALIVTMVVALLGIGGGLTVSALHTPHFADDEVARVGGQSISSAELAAIAESEGLPLESTTQVRAGITAAARFTVLEQLAKQHGIISSTSYDDVLAQMRLANARQQATLRSGSTVYGVTQFTPQSYLAHLNSSLRTALIAKLVASGKFSTSAARLKDYYDTHANAYARASDDIRLRVLRFSADATGQAAAEHALAALQSGRSVTDVTTASGPGLERAESLHVDQSSVGELSKYHSGELSAAQALAPGSAALVPDDINAEPLLLVCQSRKAGGLQPFGKVRAETQTLYEKASLDKLISRRLAGEQLAVRPDLSAFVRG</sequence>
<name>A0ABP8ASK4_9MICO</name>
<dbReference type="EMBL" id="BAABBX010000014">
    <property type="protein sequence ID" value="GAA4189520.1"/>
    <property type="molecule type" value="Genomic_DNA"/>
</dbReference>
<organism evidence="1 2">
    <name type="scientific">Gryllotalpicola kribbensis</name>
    <dbReference type="NCBI Taxonomy" id="993084"/>
    <lineage>
        <taxon>Bacteria</taxon>
        <taxon>Bacillati</taxon>
        <taxon>Actinomycetota</taxon>
        <taxon>Actinomycetes</taxon>
        <taxon>Micrococcales</taxon>
        <taxon>Microbacteriaceae</taxon>
        <taxon>Gryllotalpicola</taxon>
    </lineage>
</organism>
<protein>
    <recommendedName>
        <fullName evidence="3">Peptidylprolyl isomerase</fullName>
    </recommendedName>
</protein>
<keyword evidence="2" id="KW-1185">Reference proteome</keyword>
<dbReference type="RefSeq" id="WP_344775935.1">
    <property type="nucleotide sequence ID" value="NZ_BAABBX010000014.1"/>
</dbReference>